<keyword evidence="2" id="KW-1003">Cell membrane</keyword>
<evidence type="ECO:0000256" key="1">
    <source>
        <dbReference type="ARBA" id="ARBA00004533"/>
    </source>
</evidence>
<reference evidence="8" key="1">
    <citation type="submission" date="2024-05" db="EMBL/GenBank/DDBJ databases">
        <authorList>
            <person name="Yang L."/>
            <person name="Pan L."/>
        </authorList>
    </citation>
    <scope>NUCLEOTIDE SEQUENCE</scope>
    <source>
        <strain evidence="8">FCG-7</strain>
    </source>
</reference>
<keyword evidence="5 7" id="KW-0472">Membrane</keyword>
<dbReference type="AlphaFoldDB" id="A0AAU7F3U7"/>
<dbReference type="RefSeq" id="WP_348943759.1">
    <property type="nucleotide sequence ID" value="NZ_CP157355.1"/>
</dbReference>
<accession>A0AAU7F3U7</accession>
<evidence type="ECO:0000256" key="2">
    <source>
        <dbReference type="ARBA" id="ARBA00022475"/>
    </source>
</evidence>
<dbReference type="Pfam" id="PF03279">
    <property type="entry name" value="Lip_A_acyltrans"/>
    <property type="match status" value="1"/>
</dbReference>
<dbReference type="PANTHER" id="PTHR30606:SF10">
    <property type="entry name" value="PHOSPHATIDYLINOSITOL MANNOSIDE ACYLTRANSFERASE"/>
    <property type="match status" value="1"/>
</dbReference>
<name>A0AAU7F3U7_9NEIS</name>
<dbReference type="GO" id="GO:0005886">
    <property type="term" value="C:plasma membrane"/>
    <property type="evidence" value="ECO:0007669"/>
    <property type="project" value="UniProtKB-SubCell"/>
</dbReference>
<keyword evidence="4" id="KW-0808">Transferase</keyword>
<dbReference type="GO" id="GO:0009247">
    <property type="term" value="P:glycolipid biosynthetic process"/>
    <property type="evidence" value="ECO:0007669"/>
    <property type="project" value="UniProtKB-ARBA"/>
</dbReference>
<keyword evidence="7" id="KW-1133">Transmembrane helix</keyword>
<evidence type="ECO:0000256" key="5">
    <source>
        <dbReference type="ARBA" id="ARBA00023136"/>
    </source>
</evidence>
<evidence type="ECO:0000256" key="3">
    <source>
        <dbReference type="ARBA" id="ARBA00022519"/>
    </source>
</evidence>
<dbReference type="NCBIfam" id="NF006487">
    <property type="entry name" value="PRK08905.1"/>
    <property type="match status" value="1"/>
</dbReference>
<dbReference type="EMBL" id="CP157355">
    <property type="protein sequence ID" value="XBL99329.1"/>
    <property type="molecule type" value="Genomic_DNA"/>
</dbReference>
<keyword evidence="7" id="KW-0812">Transmembrane</keyword>
<feature type="transmembrane region" description="Helical" evidence="7">
    <location>
        <begin position="20"/>
        <end position="38"/>
    </location>
</feature>
<evidence type="ECO:0000256" key="4">
    <source>
        <dbReference type="ARBA" id="ARBA00022679"/>
    </source>
</evidence>
<dbReference type="GO" id="GO:0016746">
    <property type="term" value="F:acyltransferase activity"/>
    <property type="evidence" value="ECO:0007669"/>
    <property type="project" value="UniProtKB-KW"/>
</dbReference>
<comment type="subcellular location">
    <subcellularLocation>
        <location evidence="1">Cell inner membrane</location>
    </subcellularLocation>
</comment>
<evidence type="ECO:0000313" key="8">
    <source>
        <dbReference type="EMBL" id="XBL99329.1"/>
    </source>
</evidence>
<evidence type="ECO:0000256" key="7">
    <source>
        <dbReference type="SAM" id="Phobius"/>
    </source>
</evidence>
<proteinExistence type="predicted"/>
<keyword evidence="6 8" id="KW-0012">Acyltransferase</keyword>
<dbReference type="PIRSF" id="PIRSF026649">
    <property type="entry name" value="MsbB"/>
    <property type="match status" value="1"/>
</dbReference>
<sequence length="300" mass="33408">MKNIHNTKMLLTLSKLLARLPLPLLQALGWIVGWLVWWGSPRHRRVLRTNLKQSAIAKNKADYNRLIKSSIPAHGIAALEFLPHWMRPINELLPLVKEKRGWEYVEAALATGRPIIFMSPHLGALELTGVYVFGSTGKGFSGLYRPPKQNYLEPLMIYSRSRGGAEPAPANAAGVRILLKTLKQGGIAYLLPDQVPGNGDGTWAPFFGKPAYTMGLLAKMARASNAIVLPCYTERLGIGRGYRFHVQPFAGELTGDAEHDAALLNENIEDLIRQIPEQYFWSYSRYKHPAGAPLPPEQQP</sequence>
<gene>
    <name evidence="8" type="ORF">ABHF33_09615</name>
</gene>
<dbReference type="InterPro" id="IPR004960">
    <property type="entry name" value="LipA_acyltrans"/>
</dbReference>
<organism evidence="8">
    <name type="scientific">Chitinibacter mangrovi</name>
    <dbReference type="NCBI Taxonomy" id="3153927"/>
    <lineage>
        <taxon>Bacteria</taxon>
        <taxon>Pseudomonadati</taxon>
        <taxon>Pseudomonadota</taxon>
        <taxon>Betaproteobacteria</taxon>
        <taxon>Neisseriales</taxon>
        <taxon>Chitinibacteraceae</taxon>
        <taxon>Chitinibacter</taxon>
    </lineage>
</organism>
<dbReference type="CDD" id="cd07984">
    <property type="entry name" value="LPLAT_LABLAT-like"/>
    <property type="match status" value="1"/>
</dbReference>
<keyword evidence="3" id="KW-0997">Cell inner membrane</keyword>
<protein>
    <submittedName>
        <fullName evidence="8">Lysophospholipid acyltransferase family protein</fullName>
    </submittedName>
</protein>
<dbReference type="KEGG" id="cmav:ABHF33_09615"/>
<dbReference type="PANTHER" id="PTHR30606">
    <property type="entry name" value="LIPID A BIOSYNTHESIS LAUROYL ACYLTRANSFERASE"/>
    <property type="match status" value="1"/>
</dbReference>
<evidence type="ECO:0000256" key="6">
    <source>
        <dbReference type="ARBA" id="ARBA00023315"/>
    </source>
</evidence>